<protein>
    <submittedName>
        <fullName evidence="2">Uncharacterized protein</fullName>
    </submittedName>
</protein>
<keyword evidence="1" id="KW-1133">Transmembrane helix</keyword>
<feature type="transmembrane region" description="Helical" evidence="1">
    <location>
        <begin position="31"/>
        <end position="50"/>
    </location>
</feature>
<feature type="transmembrane region" description="Helical" evidence="1">
    <location>
        <begin position="62"/>
        <end position="82"/>
    </location>
</feature>
<dbReference type="EMBL" id="SZVO01000015">
    <property type="protein sequence ID" value="TKT88615.1"/>
    <property type="molecule type" value="Genomic_DNA"/>
</dbReference>
<organism evidence="2 3">
    <name type="scientific">Dyadobacter frigoris</name>
    <dbReference type="NCBI Taxonomy" id="2576211"/>
    <lineage>
        <taxon>Bacteria</taxon>
        <taxon>Pseudomonadati</taxon>
        <taxon>Bacteroidota</taxon>
        <taxon>Cytophagia</taxon>
        <taxon>Cytophagales</taxon>
        <taxon>Spirosomataceae</taxon>
        <taxon>Dyadobacter</taxon>
    </lineage>
</organism>
<name>A0A4U6CXQ2_9BACT</name>
<reference evidence="2 3" key="1">
    <citation type="submission" date="2019-05" db="EMBL/GenBank/DDBJ databases">
        <title>Dyadobacter AR-3-8 sp. nov., isolated from arctic soil.</title>
        <authorList>
            <person name="Chaudhary D.K."/>
        </authorList>
    </citation>
    <scope>NUCLEOTIDE SEQUENCE [LARGE SCALE GENOMIC DNA]</scope>
    <source>
        <strain evidence="2 3">AR-3-8</strain>
    </source>
</reference>
<evidence type="ECO:0000256" key="1">
    <source>
        <dbReference type="SAM" id="Phobius"/>
    </source>
</evidence>
<comment type="caution">
    <text evidence="2">The sequence shown here is derived from an EMBL/GenBank/DDBJ whole genome shotgun (WGS) entry which is preliminary data.</text>
</comment>
<keyword evidence="3" id="KW-1185">Reference proteome</keyword>
<proteinExistence type="predicted"/>
<accession>A0A4U6CXQ2</accession>
<feature type="transmembrane region" description="Helical" evidence="1">
    <location>
        <begin position="102"/>
        <end position="122"/>
    </location>
</feature>
<dbReference type="RefSeq" id="WP_137343152.1">
    <property type="nucleotide sequence ID" value="NZ_BSQH01000012.1"/>
</dbReference>
<evidence type="ECO:0000313" key="3">
    <source>
        <dbReference type="Proteomes" id="UP000304900"/>
    </source>
</evidence>
<evidence type="ECO:0000313" key="2">
    <source>
        <dbReference type="EMBL" id="TKT88615.1"/>
    </source>
</evidence>
<gene>
    <name evidence="2" type="ORF">FDK13_27100</name>
</gene>
<dbReference type="Proteomes" id="UP000304900">
    <property type="component" value="Unassembled WGS sequence"/>
</dbReference>
<dbReference type="AlphaFoldDB" id="A0A4U6CXQ2"/>
<keyword evidence="1" id="KW-0472">Membrane</keyword>
<keyword evidence="1" id="KW-0812">Transmembrane</keyword>
<sequence length="123" mass="14554">MENIKKGYFYLFYWLNNLFKHSADTYNEHKAAFVIMFIEALLITKIINLVSNNMILKDYTLVKIIAALTALIVAFFNYHILIQKKEWKKYEGAFKLLNSNQKFLSGLAIVTFIIFVVWFCYFS</sequence>